<evidence type="ECO:0000256" key="5">
    <source>
        <dbReference type="ARBA" id="ARBA00022927"/>
    </source>
</evidence>
<evidence type="ECO:0000256" key="8">
    <source>
        <dbReference type="ARBA" id="ARBA00023136"/>
    </source>
</evidence>
<feature type="compositionally biased region" description="Low complexity" evidence="10">
    <location>
        <begin position="69"/>
        <end position="131"/>
    </location>
</feature>
<evidence type="ECO:0000313" key="11">
    <source>
        <dbReference type="EMBL" id="AWM33733.1"/>
    </source>
</evidence>
<keyword evidence="7 9" id="KW-0811">Translocation</keyword>
<reference evidence="12" key="1">
    <citation type="submission" date="2018-04" db="EMBL/GenBank/DDBJ databases">
        <title>Complete genome of Antarctic heterotrophic bacterium Hymenobacter nivis.</title>
        <authorList>
            <person name="Terashima M."/>
        </authorList>
    </citation>
    <scope>NUCLEOTIDE SEQUENCE [LARGE SCALE GENOMIC DNA]</scope>
    <source>
        <strain evidence="12">NBRC 111535</strain>
    </source>
</reference>
<dbReference type="Proteomes" id="UP000245999">
    <property type="component" value="Chromosome"/>
</dbReference>
<keyword evidence="5 9" id="KW-0653">Protein transport</keyword>
<keyword evidence="4 9" id="KW-0812">Transmembrane</keyword>
<dbReference type="KEGG" id="hnv:DDQ68_13625"/>
<comment type="subunit">
    <text evidence="9">Forms a complex with TatC.</text>
</comment>
<dbReference type="HAMAP" id="MF_00236">
    <property type="entry name" value="TatA_E"/>
    <property type="match status" value="1"/>
</dbReference>
<dbReference type="GO" id="GO:0043953">
    <property type="term" value="P:protein transport by the Tat complex"/>
    <property type="evidence" value="ECO:0007669"/>
    <property type="project" value="UniProtKB-UniRule"/>
</dbReference>
<keyword evidence="12" id="KW-1185">Reference proteome</keyword>
<keyword evidence="8 9" id="KW-0472">Membrane</keyword>
<dbReference type="AlphaFoldDB" id="A0A2Z3GIY3"/>
<dbReference type="Pfam" id="PF02416">
    <property type="entry name" value="TatA_B_E"/>
    <property type="match status" value="1"/>
</dbReference>
<comment type="subcellular location">
    <subcellularLocation>
        <location evidence="1 9">Cell membrane</location>
        <topology evidence="1 9">Single-pass membrane protein</topology>
    </subcellularLocation>
</comment>
<dbReference type="PANTHER" id="PTHR42982:SF1">
    <property type="entry name" value="SEC-INDEPENDENT PROTEIN TRANSLOCASE PROTEIN TATA"/>
    <property type="match status" value="1"/>
</dbReference>
<name>A0A2Z3GIY3_9BACT</name>
<comment type="similarity">
    <text evidence="9">Belongs to the TatA/E family.</text>
</comment>
<evidence type="ECO:0000256" key="3">
    <source>
        <dbReference type="ARBA" id="ARBA00022475"/>
    </source>
</evidence>
<evidence type="ECO:0000256" key="1">
    <source>
        <dbReference type="ARBA" id="ARBA00004162"/>
    </source>
</evidence>
<dbReference type="GO" id="GO:0008320">
    <property type="term" value="F:protein transmembrane transporter activity"/>
    <property type="evidence" value="ECO:0007669"/>
    <property type="project" value="UniProtKB-UniRule"/>
</dbReference>
<comment type="function">
    <text evidence="9">Part of the twin-arginine translocation (Tat) system that transports large folded proteins containing a characteristic twin-arginine motif in their signal peptide across membranes. TatA could form the protein-conducting channel of the Tat system.</text>
</comment>
<keyword evidence="2 9" id="KW-0813">Transport</keyword>
<keyword evidence="3 9" id="KW-1003">Cell membrane</keyword>
<dbReference type="OrthoDB" id="9812812at2"/>
<evidence type="ECO:0000256" key="7">
    <source>
        <dbReference type="ARBA" id="ARBA00023010"/>
    </source>
</evidence>
<feature type="region of interest" description="Disordered" evidence="10">
    <location>
        <begin position="50"/>
        <end position="158"/>
    </location>
</feature>
<dbReference type="EMBL" id="CP029145">
    <property type="protein sequence ID" value="AWM33733.1"/>
    <property type="molecule type" value="Genomic_DNA"/>
</dbReference>
<evidence type="ECO:0000313" key="12">
    <source>
        <dbReference type="Proteomes" id="UP000245999"/>
    </source>
</evidence>
<dbReference type="Gene3D" id="1.20.5.3310">
    <property type="match status" value="1"/>
</dbReference>
<organism evidence="11 12">
    <name type="scientific">Hymenobacter nivis</name>
    <dbReference type="NCBI Taxonomy" id="1850093"/>
    <lineage>
        <taxon>Bacteria</taxon>
        <taxon>Pseudomonadati</taxon>
        <taxon>Bacteroidota</taxon>
        <taxon>Cytophagia</taxon>
        <taxon>Cytophagales</taxon>
        <taxon>Hymenobacteraceae</taxon>
        <taxon>Hymenobacter</taxon>
    </lineage>
</organism>
<dbReference type="PANTHER" id="PTHR42982">
    <property type="entry name" value="SEC-INDEPENDENT PROTEIN TRANSLOCASE PROTEIN TATA"/>
    <property type="match status" value="1"/>
</dbReference>
<dbReference type="InterPro" id="IPR003369">
    <property type="entry name" value="TatA/B/E"/>
</dbReference>
<feature type="transmembrane region" description="Helical" evidence="9">
    <location>
        <begin position="6"/>
        <end position="27"/>
    </location>
</feature>
<protein>
    <recommendedName>
        <fullName evidence="9">Sec-independent protein translocase protein TatA</fullName>
    </recommendedName>
</protein>
<evidence type="ECO:0000256" key="9">
    <source>
        <dbReference type="HAMAP-Rule" id="MF_00236"/>
    </source>
</evidence>
<keyword evidence="6 9" id="KW-1133">Transmembrane helix</keyword>
<sequence>MLNSLFLLGIPNGGELLLIVFVIVLLFGAKRIPELFKGLGSGVREFKDATKETPPAYRDQAPYPQDNSGQNYPPQGYPQQPNGYQPQYPQQGYPQQGYPQQGYPQQGYPQQNGYPQQQNGYQQPPNGYQPQYPQPDQPGYQQPTPPARNPNDPSQQLS</sequence>
<dbReference type="InterPro" id="IPR006312">
    <property type="entry name" value="TatA/E"/>
</dbReference>
<dbReference type="GO" id="GO:0033281">
    <property type="term" value="C:TAT protein transport complex"/>
    <property type="evidence" value="ECO:0007669"/>
    <property type="project" value="UniProtKB-UniRule"/>
</dbReference>
<accession>A0A2Z3GIY3</accession>
<dbReference type="NCBIfam" id="TIGR01411">
    <property type="entry name" value="tatAE"/>
    <property type="match status" value="1"/>
</dbReference>
<gene>
    <name evidence="9" type="primary">tatA</name>
    <name evidence="11" type="ORF">DDQ68_13625</name>
</gene>
<evidence type="ECO:0000256" key="6">
    <source>
        <dbReference type="ARBA" id="ARBA00022989"/>
    </source>
</evidence>
<evidence type="ECO:0000256" key="2">
    <source>
        <dbReference type="ARBA" id="ARBA00022448"/>
    </source>
</evidence>
<evidence type="ECO:0000256" key="4">
    <source>
        <dbReference type="ARBA" id="ARBA00022692"/>
    </source>
</evidence>
<proteinExistence type="inferred from homology"/>
<evidence type="ECO:0000256" key="10">
    <source>
        <dbReference type="SAM" id="MobiDB-lite"/>
    </source>
</evidence>